<organism evidence="6 7">
    <name type="scientific">Hapsidospora chrysogenum (strain ATCC 11550 / CBS 779.69 / DSM 880 / IAM 14645 / JCM 23072 / IMI 49137)</name>
    <name type="common">Acremonium chrysogenum</name>
    <dbReference type="NCBI Taxonomy" id="857340"/>
    <lineage>
        <taxon>Eukaryota</taxon>
        <taxon>Fungi</taxon>
        <taxon>Dikarya</taxon>
        <taxon>Ascomycota</taxon>
        <taxon>Pezizomycotina</taxon>
        <taxon>Sordariomycetes</taxon>
        <taxon>Hypocreomycetidae</taxon>
        <taxon>Hypocreales</taxon>
        <taxon>Bionectriaceae</taxon>
        <taxon>Hapsidospora</taxon>
    </lineage>
</organism>
<dbReference type="AlphaFoldDB" id="A0A086TE56"/>
<comment type="caution">
    <text evidence="6">The sequence shown here is derived from an EMBL/GenBank/DDBJ whole genome shotgun (WGS) entry which is preliminary data.</text>
</comment>
<feature type="region of interest" description="Disordered" evidence="4">
    <location>
        <begin position="88"/>
        <end position="129"/>
    </location>
</feature>
<dbReference type="Proteomes" id="UP000029964">
    <property type="component" value="Unassembled WGS sequence"/>
</dbReference>
<dbReference type="Gene3D" id="4.10.240.10">
    <property type="entry name" value="Zn(2)-C6 fungal-type DNA-binding domain"/>
    <property type="match status" value="1"/>
</dbReference>
<evidence type="ECO:0000256" key="2">
    <source>
        <dbReference type="ARBA" id="ARBA00023163"/>
    </source>
</evidence>
<dbReference type="GO" id="GO:0000435">
    <property type="term" value="P:positive regulation of transcription from RNA polymerase II promoter by galactose"/>
    <property type="evidence" value="ECO:0007669"/>
    <property type="project" value="TreeGrafter"/>
</dbReference>
<dbReference type="InterPro" id="IPR051127">
    <property type="entry name" value="Fungal_SecMet_Regulators"/>
</dbReference>
<evidence type="ECO:0000313" key="6">
    <source>
        <dbReference type="EMBL" id="KFH47638.1"/>
    </source>
</evidence>
<name>A0A086TE56_HAPC1</name>
<dbReference type="InterPro" id="IPR036864">
    <property type="entry name" value="Zn2-C6_fun-type_DNA-bd_sf"/>
</dbReference>
<evidence type="ECO:0000256" key="1">
    <source>
        <dbReference type="ARBA" id="ARBA00023015"/>
    </source>
</evidence>
<sequence>MTTSRSGAPDPAETGADARKPAKAKRAQVRRACDACRLARAKCDLTRPCRNCKQAGRECVSKGLSEFKGIASATREVERLRQRIQELEAEKGPSSPPGPLNTPPDSESPPQESQPSCQTQPSATGGAVTPWKWKSANIDGLLYGPISLQFFTRRLSTYLDLDVGPPPPPAAVLSAHSVDLSGCEVLDRHRQDYFMDLFSSSYGIAFPVTDERDLQQLYVSLWDAEGLTRRADPLVDIVLALSIQYAFNIMGQADPLSTGEQAEMAVAGSPFYHRCQDALDPLMEAPSVKAVQCIFLSAMYLSHTRCYNAALATLRRASHIASTIAVETESQRQLLVRIRRCMRTLDIRLCVKLGRFTPNPIYSCHHHQDEESDHAAPPDPGSEPDWSLFHRQLYRLCELTEDVYKTFLDRSSRIFPTGDDVDFYTQPSTRDECARIMLSQLGKLHAWAAQVPPPLRPTHLSGGASSSACNLEDQPVWLQRQRLTLECQYHDFCVSLLGIFIHFPPAAAAAPRDHTSSASRITATCAHHAVALTALISRAATETDLFRGCYLAFEWQQNAAYALAGFAAAYPSSSARARRALFAARAVFDSFGAGNRAARAMSSLTAELDARISDIAAVRKTGRREGGRGGGGGGGGDVGSGSLTPLSGNHTTSSARDSVVVPTPVSCDAGNPHLVGAQTCPEPNRDLAALAGSLWDPVMDFGSLWEMDSGGLHGDAWGSWTTN</sequence>
<dbReference type="SMART" id="SM00066">
    <property type="entry name" value="GAL4"/>
    <property type="match status" value="1"/>
</dbReference>
<accession>A0A086TE56</accession>
<evidence type="ECO:0000256" key="3">
    <source>
        <dbReference type="ARBA" id="ARBA00023242"/>
    </source>
</evidence>
<dbReference type="SUPFAM" id="SSF57701">
    <property type="entry name" value="Zn2/Cys6 DNA-binding domain"/>
    <property type="match status" value="1"/>
</dbReference>
<dbReference type="GO" id="GO:0005634">
    <property type="term" value="C:nucleus"/>
    <property type="evidence" value="ECO:0007669"/>
    <property type="project" value="TreeGrafter"/>
</dbReference>
<reference evidence="7" key="1">
    <citation type="journal article" date="2014" name="Genome Announc.">
        <title>Genome sequence and annotation of Acremonium chrysogenum, producer of the beta-lactam antibiotic cephalosporin C.</title>
        <authorList>
            <person name="Terfehr D."/>
            <person name="Dahlmann T.A."/>
            <person name="Specht T."/>
            <person name="Zadra I."/>
            <person name="Kuernsteiner H."/>
            <person name="Kueck U."/>
        </authorList>
    </citation>
    <scope>NUCLEOTIDE SEQUENCE [LARGE SCALE GENOMIC DNA]</scope>
    <source>
        <strain evidence="7">ATCC 11550 / CBS 779.69 / DSM 880 / IAM 14645 / JCM 23072 / IMI 49137</strain>
    </source>
</reference>
<keyword evidence="2" id="KW-0804">Transcription</keyword>
<dbReference type="InterPro" id="IPR001138">
    <property type="entry name" value="Zn2Cys6_DnaBD"/>
</dbReference>
<evidence type="ECO:0000256" key="4">
    <source>
        <dbReference type="SAM" id="MobiDB-lite"/>
    </source>
</evidence>
<dbReference type="CDD" id="cd12148">
    <property type="entry name" value="fungal_TF_MHR"/>
    <property type="match status" value="1"/>
</dbReference>
<keyword evidence="3" id="KW-0539">Nucleus</keyword>
<feature type="domain" description="Zn(2)-C6 fungal-type" evidence="5">
    <location>
        <begin position="32"/>
        <end position="61"/>
    </location>
</feature>
<evidence type="ECO:0000259" key="5">
    <source>
        <dbReference type="PROSITE" id="PS50048"/>
    </source>
</evidence>
<dbReference type="PANTHER" id="PTHR47424:SF12">
    <property type="entry name" value="TRANSCRIPTION FACTOR ASQA"/>
    <property type="match status" value="1"/>
</dbReference>
<gene>
    <name evidence="6" type="ORF">ACRE_015190</name>
</gene>
<keyword evidence="7" id="KW-1185">Reference proteome</keyword>
<feature type="compositionally biased region" description="Polar residues" evidence="4">
    <location>
        <begin position="642"/>
        <end position="656"/>
    </location>
</feature>
<dbReference type="OrthoDB" id="2283488at2759"/>
<feature type="compositionally biased region" description="Gly residues" evidence="4">
    <location>
        <begin position="628"/>
        <end position="639"/>
    </location>
</feature>
<keyword evidence="1" id="KW-0805">Transcription regulation</keyword>
<feature type="compositionally biased region" description="Low complexity" evidence="4">
    <location>
        <begin position="103"/>
        <end position="122"/>
    </location>
</feature>
<dbReference type="EMBL" id="JPKY01000008">
    <property type="protein sequence ID" value="KFH47638.1"/>
    <property type="molecule type" value="Genomic_DNA"/>
</dbReference>
<dbReference type="PROSITE" id="PS50048">
    <property type="entry name" value="ZN2_CY6_FUNGAL_2"/>
    <property type="match status" value="1"/>
</dbReference>
<dbReference type="PANTHER" id="PTHR47424">
    <property type="entry name" value="REGULATORY PROTEIN GAL4"/>
    <property type="match status" value="1"/>
</dbReference>
<dbReference type="PROSITE" id="PS00463">
    <property type="entry name" value="ZN2_CY6_FUNGAL_1"/>
    <property type="match status" value="1"/>
</dbReference>
<protein>
    <recommendedName>
        <fullName evidence="5">Zn(2)-C6 fungal-type domain-containing protein</fullName>
    </recommendedName>
</protein>
<feature type="region of interest" description="Disordered" evidence="4">
    <location>
        <begin position="1"/>
        <end position="29"/>
    </location>
</feature>
<dbReference type="GO" id="GO:0000978">
    <property type="term" value="F:RNA polymerase II cis-regulatory region sequence-specific DNA binding"/>
    <property type="evidence" value="ECO:0007669"/>
    <property type="project" value="TreeGrafter"/>
</dbReference>
<evidence type="ECO:0000313" key="7">
    <source>
        <dbReference type="Proteomes" id="UP000029964"/>
    </source>
</evidence>
<dbReference type="GO" id="GO:0008270">
    <property type="term" value="F:zinc ion binding"/>
    <property type="evidence" value="ECO:0007669"/>
    <property type="project" value="InterPro"/>
</dbReference>
<dbReference type="Pfam" id="PF00172">
    <property type="entry name" value="Zn_clus"/>
    <property type="match status" value="1"/>
</dbReference>
<proteinExistence type="predicted"/>
<dbReference type="CDD" id="cd00067">
    <property type="entry name" value="GAL4"/>
    <property type="match status" value="1"/>
</dbReference>
<dbReference type="GO" id="GO:0000981">
    <property type="term" value="F:DNA-binding transcription factor activity, RNA polymerase II-specific"/>
    <property type="evidence" value="ECO:0007669"/>
    <property type="project" value="InterPro"/>
</dbReference>
<dbReference type="HOGENOM" id="CLU_016509_0_0_1"/>
<feature type="region of interest" description="Disordered" evidence="4">
    <location>
        <begin position="619"/>
        <end position="657"/>
    </location>
</feature>